<dbReference type="Gene3D" id="3.40.50.1820">
    <property type="entry name" value="alpha/beta hydrolase"/>
    <property type="match status" value="1"/>
</dbReference>
<reference evidence="3 4" key="2">
    <citation type="submission" date="2020-07" db="EMBL/GenBank/DDBJ databases">
        <title>Genome assembly of wild tea tree DASZ reveals pedigree and selection history of tea varieties.</title>
        <authorList>
            <person name="Zhang W."/>
        </authorList>
    </citation>
    <scope>NUCLEOTIDE SEQUENCE [LARGE SCALE GENOMIC DNA]</scope>
    <source>
        <strain evidence="4">cv. G240</strain>
        <tissue evidence="3">Leaf</tissue>
    </source>
</reference>
<keyword evidence="4" id="KW-1185">Reference proteome</keyword>
<organism evidence="3 4">
    <name type="scientific">Camellia sinensis</name>
    <name type="common">Tea plant</name>
    <name type="synonym">Thea sinensis</name>
    <dbReference type="NCBI Taxonomy" id="4442"/>
    <lineage>
        <taxon>Eukaryota</taxon>
        <taxon>Viridiplantae</taxon>
        <taxon>Streptophyta</taxon>
        <taxon>Embryophyta</taxon>
        <taxon>Tracheophyta</taxon>
        <taxon>Spermatophyta</taxon>
        <taxon>Magnoliopsida</taxon>
        <taxon>eudicotyledons</taxon>
        <taxon>Gunneridae</taxon>
        <taxon>Pentapetalae</taxon>
        <taxon>asterids</taxon>
        <taxon>Ericales</taxon>
        <taxon>Theaceae</taxon>
        <taxon>Camellia</taxon>
    </lineage>
</organism>
<name>A0A7J7GDK2_CAMSI</name>
<keyword evidence="2" id="KW-1133">Transmembrane helix</keyword>
<sequence length="192" mass="22217">MDLASRMENKRRSPLSTEWNFEIFEVTNQVVSPSQDARFLLSTFLFVKRERKRKTMVNKACLLVFFFLSISLFVDISHGKKQSEALDDLYRGKLKKNSAIDTSLFEAIRHVDGAEVYPQEGLKERDRIVRLPGQPNVEFTQYGGYVTLNESAGRAFYYYFVEAQGQQQSNHSLPLLLWLNGGIFMRSFLKRG</sequence>
<dbReference type="SUPFAM" id="SSF53474">
    <property type="entry name" value="alpha/beta-Hydrolases"/>
    <property type="match status" value="1"/>
</dbReference>
<dbReference type="GO" id="GO:0004185">
    <property type="term" value="F:serine-type carboxypeptidase activity"/>
    <property type="evidence" value="ECO:0007669"/>
    <property type="project" value="InterPro"/>
</dbReference>
<keyword evidence="2" id="KW-0472">Membrane</keyword>
<evidence type="ECO:0000313" key="3">
    <source>
        <dbReference type="EMBL" id="KAF5938395.1"/>
    </source>
</evidence>
<dbReference type="InterPro" id="IPR001563">
    <property type="entry name" value="Peptidase_S10"/>
</dbReference>
<evidence type="ECO:0000313" key="4">
    <source>
        <dbReference type="Proteomes" id="UP000593564"/>
    </source>
</evidence>
<reference evidence="4" key="1">
    <citation type="journal article" date="2020" name="Nat. Commun.">
        <title>Genome assembly of wild tea tree DASZ reveals pedigree and selection history of tea varieties.</title>
        <authorList>
            <person name="Zhang W."/>
            <person name="Zhang Y."/>
            <person name="Qiu H."/>
            <person name="Guo Y."/>
            <person name="Wan H."/>
            <person name="Zhang X."/>
            <person name="Scossa F."/>
            <person name="Alseekh S."/>
            <person name="Zhang Q."/>
            <person name="Wang P."/>
            <person name="Xu L."/>
            <person name="Schmidt M.H."/>
            <person name="Jia X."/>
            <person name="Li D."/>
            <person name="Zhu A."/>
            <person name="Guo F."/>
            <person name="Chen W."/>
            <person name="Ni D."/>
            <person name="Usadel B."/>
            <person name="Fernie A.R."/>
            <person name="Wen W."/>
        </authorList>
    </citation>
    <scope>NUCLEOTIDE SEQUENCE [LARGE SCALE GENOMIC DNA]</scope>
    <source>
        <strain evidence="4">cv. G240</strain>
    </source>
</reference>
<evidence type="ECO:0000256" key="1">
    <source>
        <dbReference type="ARBA" id="ARBA00009431"/>
    </source>
</evidence>
<gene>
    <name evidence="3" type="ORF">HYC85_022654</name>
</gene>
<dbReference type="EMBL" id="JACBKZ010000011">
    <property type="protein sequence ID" value="KAF5938395.1"/>
    <property type="molecule type" value="Genomic_DNA"/>
</dbReference>
<keyword evidence="2" id="KW-0812">Transmembrane</keyword>
<dbReference type="Proteomes" id="UP000593564">
    <property type="component" value="Unassembled WGS sequence"/>
</dbReference>
<dbReference type="Pfam" id="PF00450">
    <property type="entry name" value="Peptidase_S10"/>
    <property type="match status" value="1"/>
</dbReference>
<comment type="caution">
    <text evidence="3">The sequence shown here is derived from an EMBL/GenBank/DDBJ whole genome shotgun (WGS) entry which is preliminary data.</text>
</comment>
<dbReference type="AlphaFoldDB" id="A0A7J7GDK2"/>
<dbReference type="InterPro" id="IPR029058">
    <property type="entry name" value="AB_hydrolase_fold"/>
</dbReference>
<comment type="similarity">
    <text evidence="1">Belongs to the peptidase S10 family.</text>
</comment>
<feature type="transmembrane region" description="Helical" evidence="2">
    <location>
        <begin position="56"/>
        <end position="74"/>
    </location>
</feature>
<proteinExistence type="inferred from homology"/>
<accession>A0A7J7GDK2</accession>
<protein>
    <submittedName>
        <fullName evidence="3">Uncharacterized protein</fullName>
    </submittedName>
</protein>
<dbReference type="GO" id="GO:0006508">
    <property type="term" value="P:proteolysis"/>
    <property type="evidence" value="ECO:0007669"/>
    <property type="project" value="InterPro"/>
</dbReference>
<evidence type="ECO:0000256" key="2">
    <source>
        <dbReference type="SAM" id="Phobius"/>
    </source>
</evidence>